<feature type="domain" description="Serine aminopeptidase S33" evidence="1">
    <location>
        <begin position="23"/>
        <end position="255"/>
    </location>
</feature>
<gene>
    <name evidence="2" type="ORF">ACFOSX_09550</name>
</gene>
<dbReference type="EMBL" id="JBHSAT010000004">
    <property type="protein sequence ID" value="MFC3877475.1"/>
    <property type="molecule type" value="Genomic_DNA"/>
</dbReference>
<sequence>MQEQFKFNLHHHDLNASAWLPVDPKAVVVLVHGLGGHKQRFEDSVVKYLNQAQIAVVACDLYGHGKSDGKRGDNPGYNTLMDLISRVVVEAKKRVGNVPLFLYGHSLGGNLVLNYSLRKPKGIAGTIATSPFLRTAFEPPAFKLKLGRFLKTVYPSMTLDSELDVEAISRDPAEVMRYKKDKLIHSKVSPRYVFPILDAGKYALKHAKNLKVPTLICHGTKDRLTDYSASEEFASQTELATLIPFNGAYHELHHDYCKSELIEKVLGWLAEQIA</sequence>
<reference evidence="3" key="1">
    <citation type="journal article" date="2019" name="Int. J. Syst. Evol. Microbiol.">
        <title>The Global Catalogue of Microorganisms (GCM) 10K type strain sequencing project: providing services to taxonomists for standard genome sequencing and annotation.</title>
        <authorList>
            <consortium name="The Broad Institute Genomics Platform"/>
            <consortium name="The Broad Institute Genome Sequencing Center for Infectious Disease"/>
            <person name="Wu L."/>
            <person name="Ma J."/>
        </authorList>
    </citation>
    <scope>NUCLEOTIDE SEQUENCE [LARGE SCALE GENOMIC DNA]</scope>
    <source>
        <strain evidence="3">CECT 8979</strain>
    </source>
</reference>
<comment type="caution">
    <text evidence="2">The sequence shown here is derived from an EMBL/GenBank/DDBJ whole genome shotgun (WGS) entry which is preliminary data.</text>
</comment>
<dbReference type="InterPro" id="IPR022742">
    <property type="entry name" value="Hydrolase_4"/>
</dbReference>
<dbReference type="PANTHER" id="PTHR11614">
    <property type="entry name" value="PHOSPHOLIPASE-RELATED"/>
    <property type="match status" value="1"/>
</dbReference>
<dbReference type="PRINTS" id="PR00111">
    <property type="entry name" value="ABHYDROLASE"/>
</dbReference>
<organism evidence="2 3">
    <name type="scientific">Winogradskyella maritima</name>
    <dbReference type="NCBI Taxonomy" id="1517766"/>
    <lineage>
        <taxon>Bacteria</taxon>
        <taxon>Pseudomonadati</taxon>
        <taxon>Bacteroidota</taxon>
        <taxon>Flavobacteriia</taxon>
        <taxon>Flavobacteriales</taxon>
        <taxon>Flavobacteriaceae</taxon>
        <taxon>Winogradskyella</taxon>
    </lineage>
</organism>
<evidence type="ECO:0000259" key="1">
    <source>
        <dbReference type="Pfam" id="PF12146"/>
    </source>
</evidence>
<protein>
    <submittedName>
        <fullName evidence="2">Alpha/beta hydrolase</fullName>
    </submittedName>
</protein>
<keyword evidence="2" id="KW-0378">Hydrolase</keyword>
<dbReference type="Pfam" id="PF12146">
    <property type="entry name" value="Hydrolase_4"/>
    <property type="match status" value="1"/>
</dbReference>
<dbReference type="Gene3D" id="3.40.50.1820">
    <property type="entry name" value="alpha/beta hydrolase"/>
    <property type="match status" value="1"/>
</dbReference>
<proteinExistence type="predicted"/>
<accession>A0ABV8AID0</accession>
<dbReference type="GO" id="GO:0016787">
    <property type="term" value="F:hydrolase activity"/>
    <property type="evidence" value="ECO:0007669"/>
    <property type="project" value="UniProtKB-KW"/>
</dbReference>
<evidence type="ECO:0000313" key="2">
    <source>
        <dbReference type="EMBL" id="MFC3877475.1"/>
    </source>
</evidence>
<dbReference type="SUPFAM" id="SSF53474">
    <property type="entry name" value="alpha/beta-Hydrolases"/>
    <property type="match status" value="1"/>
</dbReference>
<dbReference type="InterPro" id="IPR029058">
    <property type="entry name" value="AB_hydrolase_fold"/>
</dbReference>
<dbReference type="InterPro" id="IPR000073">
    <property type="entry name" value="AB_hydrolase_1"/>
</dbReference>
<name>A0ABV8AID0_9FLAO</name>
<keyword evidence="3" id="KW-1185">Reference proteome</keyword>
<dbReference type="InterPro" id="IPR051044">
    <property type="entry name" value="MAG_DAG_Lipase"/>
</dbReference>
<evidence type="ECO:0000313" key="3">
    <source>
        <dbReference type="Proteomes" id="UP001595812"/>
    </source>
</evidence>
<dbReference type="Proteomes" id="UP001595812">
    <property type="component" value="Unassembled WGS sequence"/>
</dbReference>
<dbReference type="RefSeq" id="WP_386099835.1">
    <property type="nucleotide sequence ID" value="NZ_JBHSAT010000004.1"/>
</dbReference>